<dbReference type="PROSITE" id="PS01186">
    <property type="entry name" value="EGF_2"/>
    <property type="match status" value="1"/>
</dbReference>
<protein>
    <recommendedName>
        <fullName evidence="3">EGF-like domain-containing protein</fullName>
    </recommendedName>
</protein>
<name>A0A8S1EYC0_9PELO</name>
<keyword evidence="2" id="KW-0472">Membrane</keyword>
<evidence type="ECO:0000313" key="4">
    <source>
        <dbReference type="EMBL" id="CAB3405060.1"/>
    </source>
</evidence>
<organism evidence="4 5">
    <name type="scientific">Caenorhabditis bovis</name>
    <dbReference type="NCBI Taxonomy" id="2654633"/>
    <lineage>
        <taxon>Eukaryota</taxon>
        <taxon>Metazoa</taxon>
        <taxon>Ecdysozoa</taxon>
        <taxon>Nematoda</taxon>
        <taxon>Chromadorea</taxon>
        <taxon>Rhabditida</taxon>
        <taxon>Rhabditina</taxon>
        <taxon>Rhabditomorpha</taxon>
        <taxon>Rhabditoidea</taxon>
        <taxon>Rhabditidae</taxon>
        <taxon>Peloderinae</taxon>
        <taxon>Caenorhabditis</taxon>
    </lineage>
</organism>
<keyword evidence="2" id="KW-0812">Transmembrane</keyword>
<evidence type="ECO:0000256" key="2">
    <source>
        <dbReference type="SAM" id="Phobius"/>
    </source>
</evidence>
<feature type="disulfide bond" evidence="1">
    <location>
        <begin position="31"/>
        <end position="40"/>
    </location>
</feature>
<feature type="transmembrane region" description="Helical" evidence="2">
    <location>
        <begin position="51"/>
        <end position="76"/>
    </location>
</feature>
<keyword evidence="2" id="KW-1133">Transmembrane helix</keyword>
<gene>
    <name evidence="4" type="ORF">CBOVIS_LOCUS7304</name>
</gene>
<reference evidence="4 5" key="1">
    <citation type="submission" date="2020-04" db="EMBL/GenBank/DDBJ databases">
        <authorList>
            <person name="Laetsch R D."/>
            <person name="Stevens L."/>
            <person name="Kumar S."/>
            <person name="Blaxter L. M."/>
        </authorList>
    </citation>
    <scope>NUCLEOTIDE SEQUENCE [LARGE SCALE GENOMIC DNA]</scope>
</reference>
<dbReference type="EMBL" id="CADEPM010000004">
    <property type="protein sequence ID" value="CAB3405060.1"/>
    <property type="molecule type" value="Genomic_DNA"/>
</dbReference>
<evidence type="ECO:0000256" key="1">
    <source>
        <dbReference type="PROSITE-ProRule" id="PRU00076"/>
    </source>
</evidence>
<dbReference type="PROSITE" id="PS50026">
    <property type="entry name" value="EGF_3"/>
    <property type="match status" value="1"/>
</dbReference>
<dbReference type="Proteomes" id="UP000494206">
    <property type="component" value="Unassembled WGS sequence"/>
</dbReference>
<sequence>MQQVSPLKCPNRCSRRGRCWTSADDDVKCVCFHGYVGAFCEISDDPSNFNWAHAISMLIGFILGLIIMSTAIIVWWKFYTKKREQEHVENS</sequence>
<comment type="caution">
    <text evidence="4">The sequence shown here is derived from an EMBL/GenBank/DDBJ whole genome shotgun (WGS) entry which is preliminary data.</text>
</comment>
<comment type="caution">
    <text evidence="1">Lacks conserved residue(s) required for the propagation of feature annotation.</text>
</comment>
<keyword evidence="1" id="KW-0245">EGF-like domain</keyword>
<dbReference type="PROSITE" id="PS00022">
    <property type="entry name" value="EGF_1"/>
    <property type="match status" value="1"/>
</dbReference>
<keyword evidence="5" id="KW-1185">Reference proteome</keyword>
<feature type="disulfide bond" evidence="1">
    <location>
        <begin position="9"/>
        <end position="19"/>
    </location>
</feature>
<evidence type="ECO:0000259" key="3">
    <source>
        <dbReference type="PROSITE" id="PS50026"/>
    </source>
</evidence>
<dbReference type="Pfam" id="PF23106">
    <property type="entry name" value="EGF_Teneurin"/>
    <property type="match status" value="1"/>
</dbReference>
<dbReference type="AlphaFoldDB" id="A0A8S1EYC0"/>
<accession>A0A8S1EYC0</accession>
<evidence type="ECO:0000313" key="5">
    <source>
        <dbReference type="Proteomes" id="UP000494206"/>
    </source>
</evidence>
<dbReference type="InterPro" id="IPR000742">
    <property type="entry name" value="EGF"/>
</dbReference>
<feature type="domain" description="EGF-like" evidence="3">
    <location>
        <begin position="5"/>
        <end position="41"/>
    </location>
</feature>
<dbReference type="SUPFAM" id="SSF57196">
    <property type="entry name" value="EGF/Laminin"/>
    <property type="match status" value="1"/>
</dbReference>
<keyword evidence="1" id="KW-1015">Disulfide bond</keyword>
<proteinExistence type="predicted"/>
<dbReference type="Gene3D" id="2.60.120.260">
    <property type="entry name" value="Galactose-binding domain-like"/>
    <property type="match status" value="1"/>
</dbReference>
<dbReference type="OrthoDB" id="6130531at2759"/>